<dbReference type="EMBL" id="CALNXI010000033">
    <property type="protein sequence ID" value="CAH3016050.1"/>
    <property type="molecule type" value="Genomic_DNA"/>
</dbReference>
<evidence type="ECO:0000313" key="2">
    <source>
        <dbReference type="Proteomes" id="UP001159427"/>
    </source>
</evidence>
<reference evidence="1 2" key="1">
    <citation type="submission" date="2022-05" db="EMBL/GenBank/DDBJ databases">
        <authorList>
            <consortium name="Genoscope - CEA"/>
            <person name="William W."/>
        </authorList>
    </citation>
    <scope>NUCLEOTIDE SEQUENCE [LARGE SCALE GENOMIC DNA]</scope>
</reference>
<organism evidence="1 2">
    <name type="scientific">Porites evermanni</name>
    <dbReference type="NCBI Taxonomy" id="104178"/>
    <lineage>
        <taxon>Eukaryota</taxon>
        <taxon>Metazoa</taxon>
        <taxon>Cnidaria</taxon>
        <taxon>Anthozoa</taxon>
        <taxon>Hexacorallia</taxon>
        <taxon>Scleractinia</taxon>
        <taxon>Fungiina</taxon>
        <taxon>Poritidae</taxon>
        <taxon>Porites</taxon>
    </lineage>
</organism>
<evidence type="ECO:0000313" key="1">
    <source>
        <dbReference type="EMBL" id="CAH3016050.1"/>
    </source>
</evidence>
<dbReference type="Proteomes" id="UP001159427">
    <property type="component" value="Unassembled WGS sequence"/>
</dbReference>
<comment type="caution">
    <text evidence="1">The sequence shown here is derived from an EMBL/GenBank/DDBJ whole genome shotgun (WGS) entry which is preliminary data.</text>
</comment>
<gene>
    <name evidence="1" type="ORF">PEVE_00024616</name>
</gene>
<feature type="non-terminal residue" evidence="1">
    <location>
        <position position="66"/>
    </location>
</feature>
<protein>
    <submittedName>
        <fullName evidence="1">Uncharacterized protein</fullName>
    </submittedName>
</protein>
<proteinExistence type="predicted"/>
<accession>A0ABN8LKH9</accession>
<sequence>GPGPSARQLCCSHKRTISKRSKKDAPPSIFTVGKALHHDWKILIIGQGDVLLTIFAGYHPANFTLD</sequence>
<name>A0ABN8LKH9_9CNID</name>
<keyword evidence="2" id="KW-1185">Reference proteome</keyword>
<feature type="non-terminal residue" evidence="1">
    <location>
        <position position="1"/>
    </location>
</feature>